<dbReference type="EMBL" id="MT143710">
    <property type="protein sequence ID" value="QJA43389.1"/>
    <property type="molecule type" value="Genomic_DNA"/>
</dbReference>
<dbReference type="EMBL" id="MT143821">
    <property type="protein sequence ID" value="QJB03025.1"/>
    <property type="molecule type" value="Genomic_DNA"/>
</dbReference>
<evidence type="ECO:0000313" key="1">
    <source>
        <dbReference type="EMBL" id="QJA43389.1"/>
    </source>
</evidence>
<accession>A0A6H1Z7F1</accession>
<evidence type="ECO:0000313" key="2">
    <source>
        <dbReference type="EMBL" id="QJB03025.1"/>
    </source>
</evidence>
<proteinExistence type="predicted"/>
<dbReference type="AlphaFoldDB" id="A0A6H1Z7F1"/>
<protein>
    <submittedName>
        <fullName evidence="1">Putative restriction alleviation protein</fullName>
    </submittedName>
</protein>
<name>A0A6H1Z7F1_9ZZZZ</name>
<reference evidence="1" key="1">
    <citation type="submission" date="2020-03" db="EMBL/GenBank/DDBJ databases">
        <title>The deep terrestrial virosphere.</title>
        <authorList>
            <person name="Holmfeldt K."/>
            <person name="Nilsson E."/>
            <person name="Simone D."/>
            <person name="Lopez-Fernandez M."/>
            <person name="Wu X."/>
            <person name="de Brujin I."/>
            <person name="Lundin D."/>
            <person name="Andersson A."/>
            <person name="Bertilsson S."/>
            <person name="Dopson M."/>
        </authorList>
    </citation>
    <scope>NUCLEOTIDE SEQUENCE</scope>
    <source>
        <strain evidence="1">MM171A00097</strain>
        <strain evidence="2">MM171B00933</strain>
    </source>
</reference>
<organism evidence="1">
    <name type="scientific">viral metagenome</name>
    <dbReference type="NCBI Taxonomy" id="1070528"/>
    <lineage>
        <taxon>unclassified sequences</taxon>
        <taxon>metagenomes</taxon>
        <taxon>organismal metagenomes</taxon>
    </lineage>
</organism>
<sequence length="62" mass="7047">MEQTRIDRYLQVGGLRCPFCDSDQIEGNEWNADSGSATQEVECNDCGESWLDVYKLVSIEQN</sequence>
<gene>
    <name evidence="1" type="ORF">MM171A00097_0036</name>
    <name evidence="2" type="ORF">MM171B00933_0009</name>
</gene>